<comment type="caution">
    <text evidence="1">The sequence shown here is derived from an EMBL/GenBank/DDBJ whole genome shotgun (WGS) entry which is preliminary data.</text>
</comment>
<gene>
    <name evidence="1" type="ORF">S06H3_09810</name>
</gene>
<proteinExistence type="predicted"/>
<dbReference type="EMBL" id="BARV01004400">
    <property type="protein sequence ID" value="GAI17807.1"/>
    <property type="molecule type" value="Genomic_DNA"/>
</dbReference>
<feature type="non-terminal residue" evidence="1">
    <location>
        <position position="1"/>
    </location>
</feature>
<protein>
    <submittedName>
        <fullName evidence="1">Uncharacterized protein</fullName>
    </submittedName>
</protein>
<organism evidence="1">
    <name type="scientific">marine sediment metagenome</name>
    <dbReference type="NCBI Taxonomy" id="412755"/>
    <lineage>
        <taxon>unclassified sequences</taxon>
        <taxon>metagenomes</taxon>
        <taxon>ecological metagenomes</taxon>
    </lineage>
</organism>
<name>X1LER1_9ZZZZ</name>
<evidence type="ECO:0000313" key="1">
    <source>
        <dbReference type="EMBL" id="GAI17807.1"/>
    </source>
</evidence>
<dbReference type="AlphaFoldDB" id="X1LER1"/>
<accession>X1LER1</accession>
<sequence length="51" mass="5875">ERKFTESEKDKYLVALKSINKIIQEKEKSGEKEKAKYFNKKGVIKIICGGV</sequence>
<reference evidence="1" key="1">
    <citation type="journal article" date="2014" name="Front. Microbiol.">
        <title>High frequency of phylogenetically diverse reductive dehalogenase-homologous genes in deep subseafloor sedimentary metagenomes.</title>
        <authorList>
            <person name="Kawai M."/>
            <person name="Futagami T."/>
            <person name="Toyoda A."/>
            <person name="Takaki Y."/>
            <person name="Nishi S."/>
            <person name="Hori S."/>
            <person name="Arai W."/>
            <person name="Tsubouchi T."/>
            <person name="Morono Y."/>
            <person name="Uchiyama I."/>
            <person name="Ito T."/>
            <person name="Fujiyama A."/>
            <person name="Inagaki F."/>
            <person name="Takami H."/>
        </authorList>
    </citation>
    <scope>NUCLEOTIDE SEQUENCE</scope>
    <source>
        <strain evidence="1">Expedition CK06-06</strain>
    </source>
</reference>